<dbReference type="GO" id="GO:0005886">
    <property type="term" value="C:plasma membrane"/>
    <property type="evidence" value="ECO:0007669"/>
    <property type="project" value="UniProtKB-SubCell"/>
</dbReference>
<keyword evidence="10" id="KW-1185">Reference proteome</keyword>
<evidence type="ECO:0000313" key="9">
    <source>
        <dbReference type="EMBL" id="NYD58829.1"/>
    </source>
</evidence>
<gene>
    <name evidence="9" type="ORF">BKA08_003067</name>
</gene>
<dbReference type="InterPro" id="IPR003661">
    <property type="entry name" value="HisK_dim/P_dom"/>
</dbReference>
<dbReference type="Gene3D" id="3.30.565.10">
    <property type="entry name" value="Histidine kinase-like ATPase, C-terminal domain"/>
    <property type="match status" value="1"/>
</dbReference>
<dbReference type="GO" id="GO:0000155">
    <property type="term" value="F:phosphorelay sensor kinase activity"/>
    <property type="evidence" value="ECO:0007669"/>
    <property type="project" value="InterPro"/>
</dbReference>
<name>A0A7Y9F390_9ACTN</name>
<dbReference type="PANTHER" id="PTHR43711">
    <property type="entry name" value="TWO-COMPONENT HISTIDINE KINASE"/>
    <property type="match status" value="1"/>
</dbReference>
<dbReference type="Proteomes" id="UP000516957">
    <property type="component" value="Unassembled WGS sequence"/>
</dbReference>
<evidence type="ECO:0000256" key="3">
    <source>
        <dbReference type="ARBA" id="ARBA00012438"/>
    </source>
</evidence>
<evidence type="ECO:0000256" key="2">
    <source>
        <dbReference type="ARBA" id="ARBA00004236"/>
    </source>
</evidence>
<dbReference type="CDD" id="cd00075">
    <property type="entry name" value="HATPase"/>
    <property type="match status" value="1"/>
</dbReference>
<evidence type="ECO:0000256" key="7">
    <source>
        <dbReference type="ARBA" id="ARBA00023012"/>
    </source>
</evidence>
<dbReference type="PRINTS" id="PR00344">
    <property type="entry name" value="BCTRLSENSOR"/>
</dbReference>
<comment type="caution">
    <text evidence="9">The sequence shown here is derived from an EMBL/GenBank/DDBJ whole genome shotgun (WGS) entry which is preliminary data.</text>
</comment>
<dbReference type="SMART" id="SM00388">
    <property type="entry name" value="HisKA"/>
    <property type="match status" value="1"/>
</dbReference>
<evidence type="ECO:0000259" key="8">
    <source>
        <dbReference type="PROSITE" id="PS50109"/>
    </source>
</evidence>
<evidence type="ECO:0000313" key="10">
    <source>
        <dbReference type="Proteomes" id="UP000516957"/>
    </source>
</evidence>
<dbReference type="InterPro" id="IPR050736">
    <property type="entry name" value="Sensor_HK_Regulatory"/>
</dbReference>
<evidence type="ECO:0000256" key="4">
    <source>
        <dbReference type="ARBA" id="ARBA00022553"/>
    </source>
</evidence>
<keyword evidence="6 9" id="KW-0418">Kinase</keyword>
<dbReference type="InterPro" id="IPR004358">
    <property type="entry name" value="Sig_transdc_His_kin-like_C"/>
</dbReference>
<dbReference type="CDD" id="cd00082">
    <property type="entry name" value="HisKA"/>
    <property type="match status" value="1"/>
</dbReference>
<dbReference type="Gene3D" id="1.10.287.130">
    <property type="match status" value="1"/>
</dbReference>
<evidence type="ECO:0000256" key="6">
    <source>
        <dbReference type="ARBA" id="ARBA00022777"/>
    </source>
</evidence>
<dbReference type="Pfam" id="PF02518">
    <property type="entry name" value="HATPase_c"/>
    <property type="match status" value="1"/>
</dbReference>
<keyword evidence="5" id="KW-0808">Transferase</keyword>
<dbReference type="SUPFAM" id="SSF55781">
    <property type="entry name" value="GAF domain-like"/>
    <property type="match status" value="2"/>
</dbReference>
<dbReference type="PROSITE" id="PS50109">
    <property type="entry name" value="HIS_KIN"/>
    <property type="match status" value="1"/>
</dbReference>
<proteinExistence type="predicted"/>
<evidence type="ECO:0000256" key="1">
    <source>
        <dbReference type="ARBA" id="ARBA00000085"/>
    </source>
</evidence>
<sequence length="599" mass="64082">MLHERDRTGWSDSSARDVLQLMVESVAELVGFRVAALSVVLDGQLVTTAYTGPVEKDEDAWASDPVSVLDQVLAVAEPRGRLHFIDGEATGGDLAGHWVVTLEEQGEGPDAWHPYDGLIGVLRDDDGTPVGVLSVDQPVSGRRPDEAQTRLLERYAAQAERAVLTTLEREALLQRVEHAERARSLVRSAALGSHGSLDEVVESTHAPLVEGFAATASWVQVGRGDDAEGWTAEDRARLRDGSVVTLPPVVPAVARRLAPLLWARQEVLVLDPTLDGALPEHLLDALDLPEEVVREAGEGLSWLGPARLLGVPLGAGTESVGFLMLTRRSQDPAWSPAETAAALELGHDLGSALTTVWALERERRVVHELQELAEERARLVATLTHELRTPLTVVAGNLEMLEDLGLRPEAERHHTALARGTARMQQIVDDMLLLARVSDPTHPLLAVDVDVTTVVAGIEALIAPTARAEGLRLEVDVEGEDLVVAGDPDEVDRALGNLVSNAVKYTAAGGTVRVGAHREGDLVVLEVGDDGIGISDDDQRRLFRAFYRSSNPAALRQPGTGLGLVTVAHIAERHGGSVGVSSVLGEGTVFTLRLPAAHC</sequence>
<dbReference type="Pfam" id="PF00512">
    <property type="entry name" value="HisKA"/>
    <property type="match status" value="1"/>
</dbReference>
<dbReference type="EMBL" id="JACCBE010000001">
    <property type="protein sequence ID" value="NYD58829.1"/>
    <property type="molecule type" value="Genomic_DNA"/>
</dbReference>
<dbReference type="AlphaFoldDB" id="A0A7Y9F390"/>
<dbReference type="SMART" id="SM00387">
    <property type="entry name" value="HATPase_c"/>
    <property type="match status" value="1"/>
</dbReference>
<accession>A0A7Y9F390</accession>
<dbReference type="SUPFAM" id="SSF55874">
    <property type="entry name" value="ATPase domain of HSP90 chaperone/DNA topoisomerase II/histidine kinase"/>
    <property type="match status" value="1"/>
</dbReference>
<keyword evidence="7" id="KW-0902">Two-component regulatory system</keyword>
<dbReference type="InterPro" id="IPR005467">
    <property type="entry name" value="His_kinase_dom"/>
</dbReference>
<keyword evidence="4" id="KW-0597">Phosphoprotein</keyword>
<reference evidence="9 10" key="1">
    <citation type="submission" date="2020-07" db="EMBL/GenBank/DDBJ databases">
        <title>Sequencing the genomes of 1000 actinobacteria strains.</title>
        <authorList>
            <person name="Klenk H.-P."/>
        </authorList>
    </citation>
    <scope>NUCLEOTIDE SEQUENCE [LARGE SCALE GENOMIC DNA]</scope>
    <source>
        <strain evidence="9 10">DSM 18965</strain>
    </source>
</reference>
<dbReference type="InterPro" id="IPR036890">
    <property type="entry name" value="HATPase_C_sf"/>
</dbReference>
<feature type="domain" description="Histidine kinase" evidence="8">
    <location>
        <begin position="382"/>
        <end position="598"/>
    </location>
</feature>
<comment type="catalytic activity">
    <reaction evidence="1">
        <text>ATP + protein L-histidine = ADP + protein N-phospho-L-histidine.</text>
        <dbReference type="EC" id="2.7.13.3"/>
    </reaction>
</comment>
<dbReference type="EC" id="2.7.13.3" evidence="3"/>
<dbReference type="RefSeq" id="WP_179616379.1">
    <property type="nucleotide sequence ID" value="NZ_CP059163.1"/>
</dbReference>
<dbReference type="InterPro" id="IPR036097">
    <property type="entry name" value="HisK_dim/P_sf"/>
</dbReference>
<comment type="subcellular location">
    <subcellularLocation>
        <location evidence="2">Cell membrane</location>
    </subcellularLocation>
</comment>
<dbReference type="InterPro" id="IPR003594">
    <property type="entry name" value="HATPase_dom"/>
</dbReference>
<protein>
    <recommendedName>
        <fullName evidence="3">histidine kinase</fullName>
        <ecNumber evidence="3">2.7.13.3</ecNumber>
    </recommendedName>
</protein>
<dbReference type="SUPFAM" id="SSF47384">
    <property type="entry name" value="Homodimeric domain of signal transducing histidine kinase"/>
    <property type="match status" value="1"/>
</dbReference>
<organism evidence="9 10">
    <name type="scientific">Nocardioides marinisabuli</name>
    <dbReference type="NCBI Taxonomy" id="419476"/>
    <lineage>
        <taxon>Bacteria</taxon>
        <taxon>Bacillati</taxon>
        <taxon>Actinomycetota</taxon>
        <taxon>Actinomycetes</taxon>
        <taxon>Propionibacteriales</taxon>
        <taxon>Nocardioidaceae</taxon>
        <taxon>Nocardioides</taxon>
    </lineage>
</organism>
<dbReference type="FunFam" id="3.30.565.10:FF:000006">
    <property type="entry name" value="Sensor histidine kinase WalK"/>
    <property type="match status" value="1"/>
</dbReference>
<evidence type="ECO:0000256" key="5">
    <source>
        <dbReference type="ARBA" id="ARBA00022679"/>
    </source>
</evidence>
<dbReference type="PANTHER" id="PTHR43711:SF28">
    <property type="entry name" value="SENSOR HISTIDINE KINASE YXDK"/>
    <property type="match status" value="1"/>
</dbReference>